<protein>
    <submittedName>
        <fullName evidence="8">Permease of the drug/metabolite transporter (DMT) superfamily</fullName>
    </submittedName>
</protein>
<dbReference type="Proteomes" id="UP000182124">
    <property type="component" value="Unassembled WGS sequence"/>
</dbReference>
<feature type="transmembrane region" description="Helical" evidence="6">
    <location>
        <begin position="216"/>
        <end position="234"/>
    </location>
</feature>
<dbReference type="InterPro" id="IPR050638">
    <property type="entry name" value="AA-Vitamin_Transporters"/>
</dbReference>
<evidence type="ECO:0000256" key="4">
    <source>
        <dbReference type="ARBA" id="ARBA00022989"/>
    </source>
</evidence>
<dbReference type="InterPro" id="IPR000620">
    <property type="entry name" value="EamA_dom"/>
</dbReference>
<name>A0A1G4W4X4_9FLAO</name>
<feature type="domain" description="EamA" evidence="7">
    <location>
        <begin position="7"/>
        <end position="138"/>
    </location>
</feature>
<feature type="transmembrane region" description="Helical" evidence="6">
    <location>
        <begin position="69"/>
        <end position="89"/>
    </location>
</feature>
<feature type="transmembrane region" description="Helical" evidence="6">
    <location>
        <begin position="125"/>
        <end position="141"/>
    </location>
</feature>
<dbReference type="RefSeq" id="WP_035655058.1">
    <property type="nucleotide sequence ID" value="NZ_CBCSBQ010000015.1"/>
</dbReference>
<evidence type="ECO:0000259" key="7">
    <source>
        <dbReference type="Pfam" id="PF00892"/>
    </source>
</evidence>
<dbReference type="Pfam" id="PF00892">
    <property type="entry name" value="EamA"/>
    <property type="match status" value="2"/>
</dbReference>
<keyword evidence="2" id="KW-1003">Cell membrane</keyword>
<keyword evidence="4 6" id="KW-1133">Transmembrane helix</keyword>
<evidence type="ECO:0000256" key="6">
    <source>
        <dbReference type="SAM" id="Phobius"/>
    </source>
</evidence>
<dbReference type="eggNOG" id="COG0697">
    <property type="taxonomic scope" value="Bacteria"/>
</dbReference>
<feature type="transmembrane region" description="Helical" evidence="6">
    <location>
        <begin position="153"/>
        <end position="172"/>
    </location>
</feature>
<dbReference type="InterPro" id="IPR037185">
    <property type="entry name" value="EmrE-like"/>
</dbReference>
<dbReference type="PANTHER" id="PTHR32322:SF18">
    <property type="entry name" value="S-ADENOSYLMETHIONINE_S-ADENOSYLHOMOCYSTEINE TRANSPORTER"/>
    <property type="match status" value="1"/>
</dbReference>
<dbReference type="STRING" id="329186.SAMN02927925_02426"/>
<gene>
    <name evidence="8" type="ORF">SAMN02927925_02426</name>
</gene>
<feature type="transmembrane region" description="Helical" evidence="6">
    <location>
        <begin position="271"/>
        <end position="289"/>
    </location>
</feature>
<evidence type="ECO:0000256" key="3">
    <source>
        <dbReference type="ARBA" id="ARBA00022692"/>
    </source>
</evidence>
<feature type="transmembrane region" description="Helical" evidence="6">
    <location>
        <begin position="95"/>
        <end position="116"/>
    </location>
</feature>
<dbReference type="GO" id="GO:0005886">
    <property type="term" value="C:plasma membrane"/>
    <property type="evidence" value="ECO:0007669"/>
    <property type="project" value="UniProtKB-SubCell"/>
</dbReference>
<evidence type="ECO:0000256" key="2">
    <source>
        <dbReference type="ARBA" id="ARBA00022475"/>
    </source>
</evidence>
<sequence>MSKRAYALLAAWTVALIYGVTFTIAKDVMPKYIDAFGFIFLRVGGSTLLFWLAALFIKTEKIERKDFPRILAAAFFGVAFNMLTFFKGLSYTSPIMGAVLMVTTPMIVLVLSAIIMKERMKNRKILGILLGLAGTVTLILYGKSMTNAPNATLGNLLVFVNAVSYGFYLIIVKKLMDKYNAFSFVKWIYLFGFLMVLPFGWGEFQAVDWSSVPTGILLKIGFVVVFSTFLTYLLNLLSMRELKPTTVAVFIYLQPFFATVFAIGLGKDDLSWVKIGSAALIFAGVYLVIHKKPEVIEESLTGTDPSQH</sequence>
<keyword evidence="3 6" id="KW-0812">Transmembrane</keyword>
<keyword evidence="5 6" id="KW-0472">Membrane</keyword>
<feature type="transmembrane region" description="Helical" evidence="6">
    <location>
        <begin position="184"/>
        <end position="204"/>
    </location>
</feature>
<evidence type="ECO:0000256" key="1">
    <source>
        <dbReference type="ARBA" id="ARBA00004651"/>
    </source>
</evidence>
<accession>A0A1G4W4X4</accession>
<organism evidence="8 9">
    <name type="scientific">Flavobacterium saliperosum</name>
    <dbReference type="NCBI Taxonomy" id="329186"/>
    <lineage>
        <taxon>Bacteria</taxon>
        <taxon>Pseudomonadati</taxon>
        <taxon>Bacteroidota</taxon>
        <taxon>Flavobacteriia</taxon>
        <taxon>Flavobacteriales</taxon>
        <taxon>Flavobacteriaceae</taxon>
        <taxon>Flavobacterium</taxon>
    </lineage>
</organism>
<dbReference type="PANTHER" id="PTHR32322">
    <property type="entry name" value="INNER MEMBRANE TRANSPORTER"/>
    <property type="match status" value="1"/>
</dbReference>
<dbReference type="AlphaFoldDB" id="A0A1G4W4X4"/>
<dbReference type="SUPFAM" id="SSF103481">
    <property type="entry name" value="Multidrug resistance efflux transporter EmrE"/>
    <property type="match status" value="2"/>
</dbReference>
<evidence type="ECO:0000313" key="9">
    <source>
        <dbReference type="Proteomes" id="UP000182124"/>
    </source>
</evidence>
<feature type="domain" description="EamA" evidence="7">
    <location>
        <begin position="153"/>
        <end position="289"/>
    </location>
</feature>
<feature type="transmembrane region" description="Helical" evidence="6">
    <location>
        <begin position="246"/>
        <end position="265"/>
    </location>
</feature>
<evidence type="ECO:0000313" key="8">
    <source>
        <dbReference type="EMBL" id="SCX16801.1"/>
    </source>
</evidence>
<dbReference type="EMBL" id="FMTY01000007">
    <property type="protein sequence ID" value="SCX16801.1"/>
    <property type="molecule type" value="Genomic_DNA"/>
</dbReference>
<reference evidence="8 9" key="1">
    <citation type="submission" date="2016-10" db="EMBL/GenBank/DDBJ databases">
        <authorList>
            <person name="de Groot N.N."/>
        </authorList>
    </citation>
    <scope>NUCLEOTIDE SEQUENCE [LARGE SCALE GENOMIC DNA]</scope>
    <source>
        <strain evidence="8 9">CGMCC 1.3801</strain>
    </source>
</reference>
<evidence type="ECO:0000256" key="5">
    <source>
        <dbReference type="ARBA" id="ARBA00023136"/>
    </source>
</evidence>
<proteinExistence type="predicted"/>
<feature type="transmembrane region" description="Helical" evidence="6">
    <location>
        <begin position="35"/>
        <end position="57"/>
    </location>
</feature>
<comment type="subcellular location">
    <subcellularLocation>
        <location evidence="1">Cell membrane</location>
        <topology evidence="1">Multi-pass membrane protein</topology>
    </subcellularLocation>
</comment>